<keyword evidence="2" id="KW-1185">Reference proteome</keyword>
<protein>
    <submittedName>
        <fullName evidence="1">Uncharacterized protein</fullName>
    </submittedName>
</protein>
<sequence length="61" mass="7118">MSDAFLIALFDLDEHRNRIVKLKIFVEPKNPVCEVDNILSFLSWAICIRLLLSIQYELHSS</sequence>
<gene>
    <name evidence="1" type="ORF">APICC_07074</name>
</gene>
<proteinExistence type="predicted"/>
<dbReference type="EMBL" id="KZ288375">
    <property type="protein sequence ID" value="PBC26695.1"/>
    <property type="molecule type" value="Genomic_DNA"/>
</dbReference>
<name>A0A2A3E4S1_APICC</name>
<organism evidence="1 2">
    <name type="scientific">Apis cerana cerana</name>
    <name type="common">Oriental honeybee</name>
    <dbReference type="NCBI Taxonomy" id="94128"/>
    <lineage>
        <taxon>Eukaryota</taxon>
        <taxon>Metazoa</taxon>
        <taxon>Ecdysozoa</taxon>
        <taxon>Arthropoda</taxon>
        <taxon>Hexapoda</taxon>
        <taxon>Insecta</taxon>
        <taxon>Pterygota</taxon>
        <taxon>Neoptera</taxon>
        <taxon>Endopterygota</taxon>
        <taxon>Hymenoptera</taxon>
        <taxon>Apocrita</taxon>
        <taxon>Aculeata</taxon>
        <taxon>Apoidea</taxon>
        <taxon>Anthophila</taxon>
        <taxon>Apidae</taxon>
        <taxon>Apis</taxon>
    </lineage>
</organism>
<dbReference type="AlphaFoldDB" id="A0A2A3E4S1"/>
<evidence type="ECO:0000313" key="1">
    <source>
        <dbReference type="EMBL" id="PBC26695.1"/>
    </source>
</evidence>
<accession>A0A2A3E4S1</accession>
<reference evidence="1 2" key="1">
    <citation type="submission" date="2014-07" db="EMBL/GenBank/DDBJ databases">
        <title>Genomic and transcriptomic analysis on Apis cerana provide comprehensive insights into honey bee biology.</title>
        <authorList>
            <person name="Diao Q."/>
            <person name="Sun L."/>
            <person name="Zheng H."/>
            <person name="Zheng H."/>
            <person name="Xu S."/>
            <person name="Wang S."/>
            <person name="Zeng Z."/>
            <person name="Hu F."/>
            <person name="Su S."/>
            <person name="Wu J."/>
        </authorList>
    </citation>
    <scope>NUCLEOTIDE SEQUENCE [LARGE SCALE GENOMIC DNA]</scope>
    <source>
        <tissue evidence="1">Pupae without intestine</tissue>
    </source>
</reference>
<dbReference type="Proteomes" id="UP000242457">
    <property type="component" value="Unassembled WGS sequence"/>
</dbReference>
<evidence type="ECO:0000313" key="2">
    <source>
        <dbReference type="Proteomes" id="UP000242457"/>
    </source>
</evidence>